<dbReference type="RefSeq" id="WP_379596046.1">
    <property type="nucleotide sequence ID" value="NZ_JBHRTN010000008.1"/>
</dbReference>
<evidence type="ECO:0000313" key="1">
    <source>
        <dbReference type="EMBL" id="MFC3125402.1"/>
    </source>
</evidence>
<protein>
    <submittedName>
        <fullName evidence="1">Uncharacterized protein</fullName>
    </submittedName>
</protein>
<dbReference type="EMBL" id="JBHRTN010000008">
    <property type="protein sequence ID" value="MFC3125402.1"/>
    <property type="molecule type" value="Genomic_DNA"/>
</dbReference>
<organism evidence="1 2">
    <name type="scientific">Teichococcus globiformis</name>
    <dbReference type="NCBI Taxonomy" id="2307229"/>
    <lineage>
        <taxon>Bacteria</taxon>
        <taxon>Pseudomonadati</taxon>
        <taxon>Pseudomonadota</taxon>
        <taxon>Alphaproteobacteria</taxon>
        <taxon>Acetobacterales</taxon>
        <taxon>Roseomonadaceae</taxon>
        <taxon>Roseomonas</taxon>
    </lineage>
</organism>
<dbReference type="Proteomes" id="UP001595593">
    <property type="component" value="Unassembled WGS sequence"/>
</dbReference>
<comment type="caution">
    <text evidence="1">The sequence shown here is derived from an EMBL/GenBank/DDBJ whole genome shotgun (WGS) entry which is preliminary data.</text>
</comment>
<keyword evidence="2" id="KW-1185">Reference proteome</keyword>
<name>A0ABV7FYC7_9PROT</name>
<sequence>MEEPTPALEALRHAEAGRFDPAHAIVQAHEGQADCDWIHAHLHRWEGDAGNAAYWYRRAGRPVAGGDLVAERAAIRQALERDR</sequence>
<evidence type="ECO:0000313" key="2">
    <source>
        <dbReference type="Proteomes" id="UP001595593"/>
    </source>
</evidence>
<reference evidence="2" key="1">
    <citation type="journal article" date="2019" name="Int. J. Syst. Evol. Microbiol.">
        <title>The Global Catalogue of Microorganisms (GCM) 10K type strain sequencing project: providing services to taxonomists for standard genome sequencing and annotation.</title>
        <authorList>
            <consortium name="The Broad Institute Genomics Platform"/>
            <consortium name="The Broad Institute Genome Sequencing Center for Infectious Disease"/>
            <person name="Wu L."/>
            <person name="Ma J."/>
        </authorList>
    </citation>
    <scope>NUCLEOTIDE SEQUENCE [LARGE SCALE GENOMIC DNA]</scope>
    <source>
        <strain evidence="2">KCTC 52094</strain>
    </source>
</reference>
<proteinExistence type="predicted"/>
<gene>
    <name evidence="1" type="ORF">ACFOD4_10035</name>
</gene>
<accession>A0ABV7FYC7</accession>